<dbReference type="InterPro" id="IPR023095">
    <property type="entry name" value="Ade_MeTrfase_dom_2"/>
</dbReference>
<organism evidence="8 9">
    <name type="scientific">Megasphaera elsdenii DSM 20460</name>
    <dbReference type="NCBI Taxonomy" id="1064535"/>
    <lineage>
        <taxon>Bacteria</taxon>
        <taxon>Bacillati</taxon>
        <taxon>Bacillota</taxon>
        <taxon>Negativicutes</taxon>
        <taxon>Veillonellales</taxon>
        <taxon>Veillonellaceae</taxon>
        <taxon>Megasphaera</taxon>
    </lineage>
</organism>
<evidence type="ECO:0000256" key="2">
    <source>
        <dbReference type="ARBA" id="ARBA00011900"/>
    </source>
</evidence>
<feature type="binding site" evidence="7">
    <location>
        <position position="12"/>
    </location>
    <ligand>
        <name>S-adenosyl-L-methionine</name>
        <dbReference type="ChEBI" id="CHEBI:59789"/>
    </ligand>
</feature>
<accession>G0VP18</accession>
<comment type="similarity">
    <text evidence="1">Belongs to the N(4)/N(6)-methyltransferase family.</text>
</comment>
<dbReference type="HOGENOM" id="CLU_063430_0_0_9"/>
<keyword evidence="5" id="KW-0949">S-adenosyl-L-methionine</keyword>
<name>G0VP18_MEGEL</name>
<dbReference type="EMBL" id="HE576794">
    <property type="protein sequence ID" value="CCC73196.1"/>
    <property type="molecule type" value="Genomic_DNA"/>
</dbReference>
<dbReference type="InterPro" id="IPR029063">
    <property type="entry name" value="SAM-dependent_MTases_sf"/>
</dbReference>
<dbReference type="eggNOG" id="COG0338">
    <property type="taxonomic scope" value="Bacteria"/>
</dbReference>
<evidence type="ECO:0000256" key="5">
    <source>
        <dbReference type="ARBA" id="ARBA00022691"/>
    </source>
</evidence>
<dbReference type="KEGG" id="med:MELS_0974"/>
<evidence type="ECO:0000256" key="4">
    <source>
        <dbReference type="ARBA" id="ARBA00022679"/>
    </source>
</evidence>
<gene>
    <name evidence="8" type="ORF">MELS_0974</name>
</gene>
<dbReference type="GO" id="GO:0043565">
    <property type="term" value="F:sequence-specific DNA binding"/>
    <property type="evidence" value="ECO:0007669"/>
    <property type="project" value="TreeGrafter"/>
</dbReference>
<evidence type="ECO:0000256" key="3">
    <source>
        <dbReference type="ARBA" id="ARBA00022603"/>
    </source>
</evidence>
<dbReference type="EC" id="2.1.1.72" evidence="2"/>
<dbReference type="RefSeq" id="WP_014015930.1">
    <property type="nucleotide sequence ID" value="NC_015873.1"/>
</dbReference>
<dbReference type="Pfam" id="PF02086">
    <property type="entry name" value="MethyltransfD12"/>
    <property type="match status" value="1"/>
</dbReference>
<evidence type="ECO:0000313" key="8">
    <source>
        <dbReference type="EMBL" id="CCC73196.1"/>
    </source>
</evidence>
<keyword evidence="9" id="KW-1185">Reference proteome</keyword>
<dbReference type="GO" id="GO:0009007">
    <property type="term" value="F:site-specific DNA-methyltransferase (adenine-specific) activity"/>
    <property type="evidence" value="ECO:0007669"/>
    <property type="project" value="UniProtKB-EC"/>
</dbReference>
<feature type="binding site" evidence="7">
    <location>
        <position position="191"/>
    </location>
    <ligand>
        <name>S-adenosyl-L-methionine</name>
        <dbReference type="ChEBI" id="CHEBI:59789"/>
    </ligand>
</feature>
<dbReference type="InterPro" id="IPR012263">
    <property type="entry name" value="M_m6A_EcoRV"/>
</dbReference>
<evidence type="ECO:0000256" key="1">
    <source>
        <dbReference type="ARBA" id="ARBA00006594"/>
    </source>
</evidence>
<dbReference type="REBASE" id="38719">
    <property type="entry name" value="M1.MelORF973P"/>
</dbReference>
<feature type="binding site" evidence="7">
    <location>
        <position position="57"/>
    </location>
    <ligand>
        <name>S-adenosyl-L-methionine</name>
        <dbReference type="ChEBI" id="CHEBI:59789"/>
    </ligand>
</feature>
<reference evidence="8 9" key="1">
    <citation type="journal article" date="2011" name="J. Bacteriol.">
        <title>Genome Sequence of the Ruminal Bacterium Megasphaera elsdenii.</title>
        <authorList>
            <person name="Marx H."/>
            <person name="Graf A.B."/>
            <person name="Tatto N."/>
            <person name="Thallinger G.G."/>
            <person name="Mattanovich D."/>
            <person name="Sauer M."/>
        </authorList>
    </citation>
    <scope>NUCLEOTIDE SEQUENCE [LARGE SCALE GENOMIC DNA]</scope>
    <source>
        <strain evidence="8 9">DSM 20460</strain>
    </source>
</reference>
<dbReference type="GO" id="GO:0009307">
    <property type="term" value="P:DNA restriction-modification system"/>
    <property type="evidence" value="ECO:0007669"/>
    <property type="project" value="InterPro"/>
</dbReference>
<dbReference type="NCBIfam" id="TIGR00571">
    <property type="entry name" value="dam"/>
    <property type="match status" value="1"/>
</dbReference>
<evidence type="ECO:0000313" key="9">
    <source>
        <dbReference type="Proteomes" id="UP000010111"/>
    </source>
</evidence>
<dbReference type="Gene3D" id="1.10.1020.10">
    <property type="entry name" value="Adenine-specific Methyltransferase, Domain 2"/>
    <property type="match status" value="1"/>
</dbReference>
<sequence length="280" mass="32472">MTEFKMSPFVKWAGGKSQLLDTLIAKLPVQYGRYYEPFIGGGAFLLGLSPKKAAINDTNSVLINIYRQLKENENEVIERLRNLDSVLCDKERYYRLRKKYNEKIMQGCTLDTEVAALMIWLNKHCFNGLYRVNKKGLFNVPWNRREKGNSFDESNLQAIGKYLRDNDILIRNEDFEIFCNQVQAGDFVYFDSPYIPVTETANFTDYTADGFTLADHQRLANLFDVLNDRGVFIMLSNNDTPLVYELYGNKGYKIQSIDVKRLINRNAKKRTGKEVIITNY</sequence>
<protein>
    <recommendedName>
        <fullName evidence="2">site-specific DNA-methyltransferase (adenine-specific)</fullName>
        <ecNumber evidence="2">2.1.1.72</ecNumber>
    </recommendedName>
</protein>
<dbReference type="PRINTS" id="PR00505">
    <property type="entry name" value="D12N6MTFRASE"/>
</dbReference>
<keyword evidence="4 8" id="KW-0808">Transferase</keyword>
<evidence type="ECO:0000256" key="6">
    <source>
        <dbReference type="ARBA" id="ARBA00047942"/>
    </source>
</evidence>
<proteinExistence type="inferred from homology"/>
<dbReference type="InterPro" id="IPR012327">
    <property type="entry name" value="MeTrfase_D12"/>
</dbReference>
<dbReference type="PIRSF" id="PIRSF000398">
    <property type="entry name" value="M_m6A_EcoRV"/>
    <property type="match status" value="1"/>
</dbReference>
<dbReference type="GO" id="GO:0032259">
    <property type="term" value="P:methylation"/>
    <property type="evidence" value="ECO:0007669"/>
    <property type="project" value="UniProtKB-KW"/>
</dbReference>
<dbReference type="Proteomes" id="UP000010111">
    <property type="component" value="Chromosome"/>
</dbReference>
<dbReference type="GO" id="GO:0006298">
    <property type="term" value="P:mismatch repair"/>
    <property type="evidence" value="ECO:0007669"/>
    <property type="project" value="TreeGrafter"/>
</dbReference>
<dbReference type="GO" id="GO:1904047">
    <property type="term" value="F:S-adenosyl-L-methionine binding"/>
    <property type="evidence" value="ECO:0007669"/>
    <property type="project" value="TreeGrafter"/>
</dbReference>
<dbReference type="Gene3D" id="3.40.50.150">
    <property type="entry name" value="Vaccinia Virus protein VP39"/>
    <property type="match status" value="1"/>
</dbReference>
<dbReference type="PANTHER" id="PTHR30481">
    <property type="entry name" value="DNA ADENINE METHYLASE"/>
    <property type="match status" value="1"/>
</dbReference>
<keyword evidence="3 8" id="KW-0489">Methyltransferase</keyword>
<dbReference type="GeneID" id="97491941"/>
<dbReference type="AlphaFoldDB" id="G0VP18"/>
<comment type="catalytic activity">
    <reaction evidence="6">
        <text>a 2'-deoxyadenosine in DNA + S-adenosyl-L-methionine = an N(6)-methyl-2'-deoxyadenosine in DNA + S-adenosyl-L-homocysteine + H(+)</text>
        <dbReference type="Rhea" id="RHEA:15197"/>
        <dbReference type="Rhea" id="RHEA-COMP:12418"/>
        <dbReference type="Rhea" id="RHEA-COMP:12419"/>
        <dbReference type="ChEBI" id="CHEBI:15378"/>
        <dbReference type="ChEBI" id="CHEBI:57856"/>
        <dbReference type="ChEBI" id="CHEBI:59789"/>
        <dbReference type="ChEBI" id="CHEBI:90615"/>
        <dbReference type="ChEBI" id="CHEBI:90616"/>
        <dbReference type="EC" id="2.1.1.72"/>
    </reaction>
</comment>
<dbReference type="STRING" id="1064535.MELS_0974"/>
<feature type="binding site" evidence="7">
    <location>
        <position position="16"/>
    </location>
    <ligand>
        <name>S-adenosyl-L-methionine</name>
        <dbReference type="ChEBI" id="CHEBI:59789"/>
    </ligand>
</feature>
<dbReference type="SUPFAM" id="SSF53335">
    <property type="entry name" value="S-adenosyl-L-methionine-dependent methyltransferases"/>
    <property type="match status" value="1"/>
</dbReference>
<evidence type="ECO:0000256" key="7">
    <source>
        <dbReference type="PIRSR" id="PIRSR000398-1"/>
    </source>
</evidence>
<dbReference type="PANTHER" id="PTHR30481:SF3">
    <property type="entry name" value="DNA ADENINE METHYLASE"/>
    <property type="match status" value="1"/>
</dbReference>